<comment type="caution">
    <text evidence="1">The sequence shown here is derived from an EMBL/GenBank/DDBJ whole genome shotgun (WGS) entry which is preliminary data.</text>
</comment>
<evidence type="ECO:0000313" key="2">
    <source>
        <dbReference type="Proteomes" id="UP001260872"/>
    </source>
</evidence>
<dbReference type="EMBL" id="JAVKGT010000012">
    <property type="protein sequence ID" value="MDR5711740.1"/>
    <property type="molecule type" value="Genomic_DNA"/>
</dbReference>
<protein>
    <submittedName>
        <fullName evidence="1">YdeI/OmpD-associated family protein</fullName>
    </submittedName>
</protein>
<dbReference type="RefSeq" id="WP_310537119.1">
    <property type="nucleotide sequence ID" value="NZ_BAAAOC010000023.1"/>
</dbReference>
<sequence length="188" mass="21085">MAGEPEILVVADAAAWRTWLDEHEETHDGVWLMLAKKGTVFPTSLTYAQALDEALCSGWIDGQKRRYDDATFIQRFTLRRARSMWSARNVEHIQRLRAEGRIRPRGEAEVAKAQADGRWDRAYAGSAAAVVPADLITALEAAGLRQTFDTLSSQERYSILHQLMTAATEDVRARRLQRAVANLQTTTS</sequence>
<proteinExistence type="predicted"/>
<name>A0ABU1FSV2_9MICC</name>
<keyword evidence="2" id="KW-1185">Reference proteome</keyword>
<accession>A0ABU1FSV2</accession>
<evidence type="ECO:0000313" key="1">
    <source>
        <dbReference type="EMBL" id="MDR5711740.1"/>
    </source>
</evidence>
<dbReference type="Proteomes" id="UP001260872">
    <property type="component" value="Unassembled WGS sequence"/>
</dbReference>
<reference evidence="2" key="1">
    <citation type="submission" date="2023-07" db="EMBL/GenBank/DDBJ databases">
        <title>Description of three actinobacteria isolated from air of manufacturing shop in a pharmaceutical factory.</title>
        <authorList>
            <person name="Zhang D.-F."/>
        </authorList>
    </citation>
    <scope>NUCLEOTIDE SEQUENCE [LARGE SCALE GENOMIC DNA]</scope>
    <source>
        <strain evidence="2">CCTCC AB 207010</strain>
    </source>
</reference>
<gene>
    <name evidence="1" type="ORF">RH857_06275</name>
</gene>
<organism evidence="1 2">
    <name type="scientific">Nesterenkonia flava</name>
    <dbReference type="NCBI Taxonomy" id="469799"/>
    <lineage>
        <taxon>Bacteria</taxon>
        <taxon>Bacillati</taxon>
        <taxon>Actinomycetota</taxon>
        <taxon>Actinomycetes</taxon>
        <taxon>Micrococcales</taxon>
        <taxon>Micrococcaceae</taxon>
        <taxon>Nesterenkonia</taxon>
    </lineage>
</organism>
<dbReference type="Pfam" id="PF13376">
    <property type="entry name" value="OmdA"/>
    <property type="match status" value="1"/>
</dbReference>